<comment type="caution">
    <text evidence="2">The sequence shown here is derived from an EMBL/GenBank/DDBJ whole genome shotgun (WGS) entry which is preliminary data.</text>
</comment>
<evidence type="ECO:0000313" key="3">
    <source>
        <dbReference type="Proteomes" id="UP000075714"/>
    </source>
</evidence>
<sequence length="120" mass="13008">MYEQLTGLYSPLLYVLGAVACVAAGAELPSSGIAWLLHRGLASPCVYQLSVPRTLLAAPLLAAGEVLLMRMLWPGWGLVRLAAASVLLRMGGLGVAVAWEWWARRRFAAQMQQRCGKREG</sequence>
<dbReference type="Proteomes" id="UP000075714">
    <property type="component" value="Unassembled WGS sequence"/>
</dbReference>
<protein>
    <submittedName>
        <fullName evidence="2">Uncharacterized protein</fullName>
    </submittedName>
</protein>
<keyword evidence="1" id="KW-0472">Membrane</keyword>
<proteinExistence type="predicted"/>
<feature type="transmembrane region" description="Helical" evidence="1">
    <location>
        <begin position="49"/>
        <end position="73"/>
    </location>
</feature>
<dbReference type="AlphaFoldDB" id="A0A150GVQ1"/>
<name>A0A150GVQ1_GONPE</name>
<feature type="transmembrane region" description="Helical" evidence="1">
    <location>
        <begin position="79"/>
        <end position="102"/>
    </location>
</feature>
<keyword evidence="1" id="KW-1133">Transmembrane helix</keyword>
<reference evidence="3" key="1">
    <citation type="journal article" date="2016" name="Nat. Commun.">
        <title>The Gonium pectorale genome demonstrates co-option of cell cycle regulation during the evolution of multicellularity.</title>
        <authorList>
            <person name="Hanschen E.R."/>
            <person name="Marriage T.N."/>
            <person name="Ferris P.J."/>
            <person name="Hamaji T."/>
            <person name="Toyoda A."/>
            <person name="Fujiyama A."/>
            <person name="Neme R."/>
            <person name="Noguchi H."/>
            <person name="Minakuchi Y."/>
            <person name="Suzuki M."/>
            <person name="Kawai-Toyooka H."/>
            <person name="Smith D.R."/>
            <person name="Sparks H."/>
            <person name="Anderson J."/>
            <person name="Bakaric R."/>
            <person name="Luria V."/>
            <person name="Karger A."/>
            <person name="Kirschner M.W."/>
            <person name="Durand P.M."/>
            <person name="Michod R.E."/>
            <person name="Nozaki H."/>
            <person name="Olson B.J."/>
        </authorList>
    </citation>
    <scope>NUCLEOTIDE SEQUENCE [LARGE SCALE GENOMIC DNA]</scope>
    <source>
        <strain evidence="3">NIES-2863</strain>
    </source>
</reference>
<accession>A0A150GVQ1</accession>
<gene>
    <name evidence="2" type="ORF">GPECTOR_6g839</name>
</gene>
<organism evidence="2 3">
    <name type="scientific">Gonium pectorale</name>
    <name type="common">Green alga</name>
    <dbReference type="NCBI Taxonomy" id="33097"/>
    <lineage>
        <taxon>Eukaryota</taxon>
        <taxon>Viridiplantae</taxon>
        <taxon>Chlorophyta</taxon>
        <taxon>core chlorophytes</taxon>
        <taxon>Chlorophyceae</taxon>
        <taxon>CS clade</taxon>
        <taxon>Chlamydomonadales</taxon>
        <taxon>Volvocaceae</taxon>
        <taxon>Gonium</taxon>
    </lineage>
</organism>
<keyword evidence="3" id="KW-1185">Reference proteome</keyword>
<evidence type="ECO:0000313" key="2">
    <source>
        <dbReference type="EMBL" id="KXZ53921.1"/>
    </source>
</evidence>
<keyword evidence="1" id="KW-0812">Transmembrane</keyword>
<evidence type="ECO:0000256" key="1">
    <source>
        <dbReference type="SAM" id="Phobius"/>
    </source>
</evidence>
<feature type="transmembrane region" description="Helical" evidence="1">
    <location>
        <begin position="12"/>
        <end position="37"/>
    </location>
</feature>
<dbReference type="EMBL" id="LSYV01000007">
    <property type="protein sequence ID" value="KXZ53921.1"/>
    <property type="molecule type" value="Genomic_DNA"/>
</dbReference>